<proteinExistence type="predicted"/>
<evidence type="ECO:0000313" key="4">
    <source>
        <dbReference type="WBParaSite" id="MCU_013872-RA"/>
    </source>
</evidence>
<dbReference type="Proteomes" id="UP000267029">
    <property type="component" value="Unassembled WGS sequence"/>
</dbReference>
<evidence type="ECO:0000256" key="1">
    <source>
        <dbReference type="SAM" id="SignalP"/>
    </source>
</evidence>
<evidence type="ECO:0000313" key="2">
    <source>
        <dbReference type="EMBL" id="VDD78792.1"/>
    </source>
</evidence>
<protein>
    <submittedName>
        <fullName evidence="4">Ovule protein</fullName>
    </submittedName>
</protein>
<feature type="signal peptide" evidence="1">
    <location>
        <begin position="1"/>
        <end position="20"/>
    </location>
</feature>
<dbReference type="AlphaFoldDB" id="A0A0R3UCZ7"/>
<dbReference type="WBParaSite" id="MCU_013872-RA">
    <property type="protein sequence ID" value="MCU_013872-RA"/>
    <property type="gene ID" value="MCU_013872"/>
</dbReference>
<name>A0A0R3UCZ7_MESCO</name>
<accession>A0A0R3UCZ7</accession>
<keyword evidence="1" id="KW-0732">Signal</keyword>
<gene>
    <name evidence="2" type="ORF">MCOS_LOCUS4795</name>
</gene>
<keyword evidence="3" id="KW-1185">Reference proteome</keyword>
<sequence length="62" mass="6931">LPPTLLFLPPTLLFLPPTLLFLPPTLLFLPPTLIFPHPLSSVTSIDPSRLDSWDLHQMCISV</sequence>
<evidence type="ECO:0000313" key="3">
    <source>
        <dbReference type="Proteomes" id="UP000267029"/>
    </source>
</evidence>
<feature type="chain" id="PRO_5043132258" evidence="1">
    <location>
        <begin position="21"/>
        <end position="62"/>
    </location>
</feature>
<reference evidence="4" key="2">
    <citation type="submission" date="2019-11" db="UniProtKB">
        <authorList>
            <consortium name="WormBaseParasite"/>
        </authorList>
    </citation>
    <scope>IDENTIFICATION</scope>
</reference>
<organism evidence="4">
    <name type="scientific">Mesocestoides corti</name>
    <name type="common">Flatworm</name>
    <dbReference type="NCBI Taxonomy" id="53468"/>
    <lineage>
        <taxon>Eukaryota</taxon>
        <taxon>Metazoa</taxon>
        <taxon>Spiralia</taxon>
        <taxon>Lophotrochozoa</taxon>
        <taxon>Platyhelminthes</taxon>
        <taxon>Cestoda</taxon>
        <taxon>Eucestoda</taxon>
        <taxon>Cyclophyllidea</taxon>
        <taxon>Mesocestoididae</taxon>
        <taxon>Mesocestoides</taxon>
    </lineage>
</organism>
<reference evidence="2 3" key="1">
    <citation type="submission" date="2018-10" db="EMBL/GenBank/DDBJ databases">
        <authorList>
            <consortium name="Pathogen Informatics"/>
        </authorList>
    </citation>
    <scope>NUCLEOTIDE SEQUENCE [LARGE SCALE GENOMIC DNA]</scope>
</reference>
<dbReference type="EMBL" id="UXSR01002322">
    <property type="protein sequence ID" value="VDD78792.1"/>
    <property type="molecule type" value="Genomic_DNA"/>
</dbReference>